<sequence length="913" mass="103286">MITSVSAQQDTVKISISYTGSNIQSILHSIEESSNYRFYYLEEWLEDNSETISVDFKDASLDEILNKTFENTPLNFYILNEKVILSQNNIIYDELPQGYFTGPVNDTIIKSEVVSESIYTPVFYNEDNSRESDEIKTVRIGKEKPGNVRKTFKLRGYVENSNNNSPIPNLTLIERTKGIGTVTDLNGNYEINLPPGINVLETVALGIEKQRKKVIIYNDGELNFNLVERIEQLEEVVVQGNQKKNVEEEIAGTNQIDSEESKDIPLVLGERNILSVATKLPGITNAGEGATGLNIRGGKTDQNLVLLDNAVVYNPTHFFGIFQALNPFVTKGVKIYKGNIPAEFGGRLSAVLDITTIDGNTEKFKGEGSIGPVTSNIALQIPIVKDTSSLVIGARGAYSDWVLRSLDNEDLNNKEASFYDVVANYTHKLNENNSLKVTGHFSNDRFSITADSIHHYSNRSISLEWNHKFNEKNSGHFQLNNSQYKFDIGYDGPSNNDFELGYGIDETELKLKMNYVPDSLHFIDYGLSAKLYDVNPGYIEPKGSSSSIANVKIPKERALEGALFIGDNFKISDKFAINAGLRYSFFAVLGETIERNYQEGFPRNQDTFLGTTSYGKNDIVKTYGGPEIRASARYLFTPDFSIKASYNNMYQYIHTLSNTTTISPIDTWKLTDSNIRPQQAEQYSLGIFSNFEDDNYEISIEGYLKNSKNILDFKTGARILLNEQIETEVIQGDGRAYGLEFLLRKNKGRINGWLGYTYSRSELKFDGLFTEERINGGNYFPSNYDKPHDVSLVANYKFTRRYSASLNFSYQTGRPITYPIGQYSFNNSEYVFYSNRNEFRIPDYYRLDIGINIEGNHKIKKLAHSFWNISIYNVLGRANPYSVFFVSEQGEVKAYKSSIFGVPIPSITYNFKF</sequence>
<dbReference type="AlphaFoldDB" id="A0A285MW07"/>
<dbReference type="InterPro" id="IPR036942">
    <property type="entry name" value="Beta-barrel_TonB_sf"/>
</dbReference>
<dbReference type="SUPFAM" id="SSF56935">
    <property type="entry name" value="Porins"/>
    <property type="match status" value="1"/>
</dbReference>
<dbReference type="Pfam" id="PF07715">
    <property type="entry name" value="Plug"/>
    <property type="match status" value="1"/>
</dbReference>
<reference evidence="10" key="1">
    <citation type="submission" date="2017-09" db="EMBL/GenBank/DDBJ databases">
        <authorList>
            <person name="Varghese N."/>
            <person name="Submissions S."/>
        </authorList>
    </citation>
    <scope>NUCLEOTIDE SEQUENCE [LARGE SCALE GENOMIC DNA]</scope>
    <source>
        <strain evidence="10">DSM 25885</strain>
    </source>
</reference>
<dbReference type="Gene3D" id="2.40.170.20">
    <property type="entry name" value="TonB-dependent receptor, beta-barrel domain"/>
    <property type="match status" value="1"/>
</dbReference>
<dbReference type="Pfam" id="PF13715">
    <property type="entry name" value="CarbopepD_reg_2"/>
    <property type="match status" value="1"/>
</dbReference>
<keyword evidence="6 7" id="KW-0998">Cell outer membrane</keyword>
<dbReference type="PROSITE" id="PS52016">
    <property type="entry name" value="TONB_DEPENDENT_REC_3"/>
    <property type="match status" value="1"/>
</dbReference>
<evidence type="ECO:0000256" key="2">
    <source>
        <dbReference type="ARBA" id="ARBA00022448"/>
    </source>
</evidence>
<keyword evidence="5 7" id="KW-0472">Membrane</keyword>
<keyword evidence="3 7" id="KW-1134">Transmembrane beta strand</keyword>
<accession>A0A285MW07</accession>
<dbReference type="EMBL" id="OBEH01000002">
    <property type="protein sequence ID" value="SNY99651.1"/>
    <property type="molecule type" value="Genomic_DNA"/>
</dbReference>
<name>A0A285MW07_9FLAO</name>
<keyword evidence="10" id="KW-1185">Reference proteome</keyword>
<evidence type="ECO:0000256" key="3">
    <source>
        <dbReference type="ARBA" id="ARBA00022452"/>
    </source>
</evidence>
<evidence type="ECO:0000256" key="5">
    <source>
        <dbReference type="ARBA" id="ARBA00023136"/>
    </source>
</evidence>
<gene>
    <name evidence="9" type="ORF">SAMN06265377_1462</name>
</gene>
<comment type="subcellular location">
    <subcellularLocation>
        <location evidence="1 7">Cell outer membrane</location>
        <topology evidence="1 7">Multi-pass membrane protein</topology>
    </subcellularLocation>
</comment>
<evidence type="ECO:0000256" key="4">
    <source>
        <dbReference type="ARBA" id="ARBA00022692"/>
    </source>
</evidence>
<evidence type="ECO:0000256" key="6">
    <source>
        <dbReference type="ARBA" id="ARBA00023237"/>
    </source>
</evidence>
<keyword evidence="2 7" id="KW-0813">Transport</keyword>
<keyword evidence="9" id="KW-0675">Receptor</keyword>
<evidence type="ECO:0000313" key="9">
    <source>
        <dbReference type="EMBL" id="SNY99651.1"/>
    </source>
</evidence>
<protein>
    <submittedName>
        <fullName evidence="9">TonB-dependent Receptor Plug Domain</fullName>
    </submittedName>
</protein>
<dbReference type="InterPro" id="IPR039426">
    <property type="entry name" value="TonB-dep_rcpt-like"/>
</dbReference>
<keyword evidence="4 7" id="KW-0812">Transmembrane</keyword>
<evidence type="ECO:0000259" key="8">
    <source>
        <dbReference type="Pfam" id="PF07715"/>
    </source>
</evidence>
<comment type="similarity">
    <text evidence="7">Belongs to the TonB-dependent receptor family.</text>
</comment>
<evidence type="ECO:0000256" key="7">
    <source>
        <dbReference type="PROSITE-ProRule" id="PRU01360"/>
    </source>
</evidence>
<dbReference type="InterPro" id="IPR012910">
    <property type="entry name" value="Plug_dom"/>
</dbReference>
<feature type="domain" description="TonB-dependent receptor plug" evidence="8">
    <location>
        <begin position="269"/>
        <end position="347"/>
    </location>
</feature>
<evidence type="ECO:0000256" key="1">
    <source>
        <dbReference type="ARBA" id="ARBA00004571"/>
    </source>
</evidence>
<organism evidence="9 10">
    <name type="scientific">Flagellimonas pacifica</name>
    <dbReference type="NCBI Taxonomy" id="1247520"/>
    <lineage>
        <taxon>Bacteria</taxon>
        <taxon>Pseudomonadati</taxon>
        <taxon>Bacteroidota</taxon>
        <taxon>Flavobacteriia</taxon>
        <taxon>Flavobacteriales</taxon>
        <taxon>Flavobacteriaceae</taxon>
        <taxon>Flagellimonas</taxon>
    </lineage>
</organism>
<dbReference type="InterPro" id="IPR008969">
    <property type="entry name" value="CarboxyPept-like_regulatory"/>
</dbReference>
<dbReference type="Gene3D" id="2.170.130.10">
    <property type="entry name" value="TonB-dependent receptor, plug domain"/>
    <property type="match status" value="1"/>
</dbReference>
<dbReference type="GO" id="GO:0009279">
    <property type="term" value="C:cell outer membrane"/>
    <property type="evidence" value="ECO:0007669"/>
    <property type="project" value="UniProtKB-SubCell"/>
</dbReference>
<proteinExistence type="inferred from homology"/>
<evidence type="ECO:0000313" key="10">
    <source>
        <dbReference type="Proteomes" id="UP000219048"/>
    </source>
</evidence>
<dbReference type="Gene3D" id="2.60.40.1120">
    <property type="entry name" value="Carboxypeptidase-like, regulatory domain"/>
    <property type="match status" value="1"/>
</dbReference>
<dbReference type="Proteomes" id="UP000219048">
    <property type="component" value="Unassembled WGS sequence"/>
</dbReference>
<dbReference type="SUPFAM" id="SSF49464">
    <property type="entry name" value="Carboxypeptidase regulatory domain-like"/>
    <property type="match status" value="1"/>
</dbReference>
<dbReference type="InterPro" id="IPR037066">
    <property type="entry name" value="Plug_dom_sf"/>
</dbReference>